<evidence type="ECO:0000256" key="1">
    <source>
        <dbReference type="SAM" id="MobiDB-lite"/>
    </source>
</evidence>
<proteinExistence type="predicted"/>
<keyword evidence="2" id="KW-0812">Transmembrane</keyword>
<sequence>MVMMIPKVLSIPFPQQSSTRNSPNFPVDEPASEPEPEKENHLLYWIFGIIGIAVFVEIIYWIYRCIHLLRKGFGRNDNNYNIQSANGNYINNLSINRRRGLFDTPSYAGSIDEELPPYEGFSLPKYNHIINENISSNEGDRGSIVFPRETIQMIELDLNSNSDDNIFV</sequence>
<reference evidence="3" key="1">
    <citation type="submission" date="2022-08" db="EMBL/GenBank/DDBJ databases">
        <authorList>
            <person name="Kallberg Y."/>
            <person name="Tangrot J."/>
            <person name="Rosling A."/>
        </authorList>
    </citation>
    <scope>NUCLEOTIDE SEQUENCE</scope>
    <source>
        <strain evidence="3">Wild A</strain>
    </source>
</reference>
<dbReference type="Proteomes" id="UP001153678">
    <property type="component" value="Unassembled WGS sequence"/>
</dbReference>
<name>A0A9W4SFJ0_9GLOM</name>
<keyword evidence="2" id="KW-1133">Transmembrane helix</keyword>
<feature type="transmembrane region" description="Helical" evidence="2">
    <location>
        <begin position="42"/>
        <end position="63"/>
    </location>
</feature>
<dbReference type="EMBL" id="CAMKVN010000323">
    <property type="protein sequence ID" value="CAI2166654.1"/>
    <property type="molecule type" value="Genomic_DNA"/>
</dbReference>
<organism evidence="3 4">
    <name type="scientific">Funneliformis geosporum</name>
    <dbReference type="NCBI Taxonomy" id="1117311"/>
    <lineage>
        <taxon>Eukaryota</taxon>
        <taxon>Fungi</taxon>
        <taxon>Fungi incertae sedis</taxon>
        <taxon>Mucoromycota</taxon>
        <taxon>Glomeromycotina</taxon>
        <taxon>Glomeromycetes</taxon>
        <taxon>Glomerales</taxon>
        <taxon>Glomeraceae</taxon>
        <taxon>Funneliformis</taxon>
    </lineage>
</organism>
<protein>
    <submittedName>
        <fullName evidence="3">9088_t:CDS:1</fullName>
    </submittedName>
</protein>
<feature type="region of interest" description="Disordered" evidence="1">
    <location>
        <begin position="14"/>
        <end position="33"/>
    </location>
</feature>
<evidence type="ECO:0000313" key="4">
    <source>
        <dbReference type="Proteomes" id="UP001153678"/>
    </source>
</evidence>
<keyword evidence="2" id="KW-0472">Membrane</keyword>
<keyword evidence="4" id="KW-1185">Reference proteome</keyword>
<dbReference type="AlphaFoldDB" id="A0A9W4SFJ0"/>
<dbReference type="OrthoDB" id="2417767at2759"/>
<evidence type="ECO:0000313" key="3">
    <source>
        <dbReference type="EMBL" id="CAI2166654.1"/>
    </source>
</evidence>
<feature type="compositionally biased region" description="Polar residues" evidence="1">
    <location>
        <begin position="14"/>
        <end position="24"/>
    </location>
</feature>
<evidence type="ECO:0000256" key="2">
    <source>
        <dbReference type="SAM" id="Phobius"/>
    </source>
</evidence>
<comment type="caution">
    <text evidence="3">The sequence shown here is derived from an EMBL/GenBank/DDBJ whole genome shotgun (WGS) entry which is preliminary data.</text>
</comment>
<gene>
    <name evidence="3" type="ORF">FWILDA_LOCUS2682</name>
</gene>
<accession>A0A9W4SFJ0</accession>